<evidence type="ECO:0000256" key="2">
    <source>
        <dbReference type="ARBA" id="ARBA00022741"/>
    </source>
</evidence>
<gene>
    <name evidence="8" type="ORF">AURDEDRAFT_188372</name>
</gene>
<evidence type="ECO:0000256" key="5">
    <source>
        <dbReference type="PROSITE-ProRule" id="PRU10141"/>
    </source>
</evidence>
<feature type="region of interest" description="Disordered" evidence="6">
    <location>
        <begin position="265"/>
        <end position="311"/>
    </location>
</feature>
<dbReference type="InterPro" id="IPR051681">
    <property type="entry name" value="Ser/Thr_Kinases-Pseudokinases"/>
</dbReference>
<keyword evidence="9" id="KW-1185">Reference proteome</keyword>
<sequence>MAQLPRLDELPQITGPRNGELFTRLLWYPADGHALFYPNDACEIGDCGYIYQGSFTKLLNVRDPGHNIEAFPISDNDIKVDDRENFRHHLQSSSSRTVTFGASMSTGAVTSMPEDIHPAQVEFEVSRMTDNFAFLAYAGSTRRFRTLKRPISQRLEVWLAENSGQLVRELGQGMVVITTTVTSAGWVGGVSHRQGLSTAGRMVADCARILTCNLLFKRSRNVDRGFVRTGGPPRTTNATWSASGEPNYTIVVEYLQVGHRLAWPRRPTRVTDSRPQPSTVPAQVPQTSQENREHSDDAHDSRGDGQGTSLPQHHAAIPYVVDTTHSDSTVLSEILEEVGRHAQDDVDVVIASSGITTAYFKANNARPNPTRVVYHVERVPISNGRFALQIVDLRAPGRLAFIRPSRIAMLERSREPTAGATGISEHPIQPQTPGSIDIVAVSGGDQETNRPVPSPPLHIDRKEPTQPQQDPTGGDESESEVHVPTSAKRRAGKPVQVQRQDVPTFATITSELDEPASVEHITPQPQSTNLEPSPQRGVTLSPDASSLRELETSTLLGDVDVTDEGRRFLGISFSEQRVELPKLLILMNVVIGTGSHGRVYAGEWGDRKVAVKTFLPAVVTPSMRDMILGTQVIWKTLSHPRILPFLGTCQAGILQPCLVSPLMENGNLDELLEKSPLADRLKLLQEVAEGVDYLHTRARVVHGNLKPRTILISETVSAIIGNFTLSVFIDAPGQPEDEAIRRLNTLSFAAPELLTDEAYESSDLEQDPSHKRSKTTHSDSYAFGMLVYAAYTGGPPWRGIGSFHITSKVISGECPPRTDVFWGNDRLWELCKACWGKDPYTRPNSTHILRVMTELAESEHDNRAPASRH</sequence>
<evidence type="ECO:0000313" key="9">
    <source>
        <dbReference type="Proteomes" id="UP000006514"/>
    </source>
</evidence>
<dbReference type="OrthoDB" id="26722at2759"/>
<feature type="region of interest" description="Disordered" evidence="6">
    <location>
        <begin position="413"/>
        <end position="543"/>
    </location>
</feature>
<dbReference type="SUPFAM" id="SSF56112">
    <property type="entry name" value="Protein kinase-like (PK-like)"/>
    <property type="match status" value="1"/>
</dbReference>
<dbReference type="InParanoid" id="J0LGE5"/>
<dbReference type="GO" id="GO:0004674">
    <property type="term" value="F:protein serine/threonine kinase activity"/>
    <property type="evidence" value="ECO:0007669"/>
    <property type="project" value="TreeGrafter"/>
</dbReference>
<dbReference type="eggNOG" id="KOG0192">
    <property type="taxonomic scope" value="Eukaryota"/>
</dbReference>
<evidence type="ECO:0000256" key="1">
    <source>
        <dbReference type="ARBA" id="ARBA00022679"/>
    </source>
</evidence>
<proteinExistence type="predicted"/>
<feature type="compositionally biased region" description="Polar residues" evidence="6">
    <location>
        <begin position="273"/>
        <end position="289"/>
    </location>
</feature>
<dbReference type="InterPro" id="IPR000719">
    <property type="entry name" value="Prot_kinase_dom"/>
</dbReference>
<keyword evidence="4 5" id="KW-0067">ATP-binding</keyword>
<reference evidence="9" key="1">
    <citation type="journal article" date="2012" name="Science">
        <title>The Paleozoic origin of enzymatic lignin decomposition reconstructed from 31 fungal genomes.</title>
        <authorList>
            <person name="Floudas D."/>
            <person name="Binder M."/>
            <person name="Riley R."/>
            <person name="Barry K."/>
            <person name="Blanchette R.A."/>
            <person name="Henrissat B."/>
            <person name="Martinez A.T."/>
            <person name="Otillar R."/>
            <person name="Spatafora J.W."/>
            <person name="Yadav J.S."/>
            <person name="Aerts A."/>
            <person name="Benoit I."/>
            <person name="Boyd A."/>
            <person name="Carlson A."/>
            <person name="Copeland A."/>
            <person name="Coutinho P.M."/>
            <person name="de Vries R.P."/>
            <person name="Ferreira P."/>
            <person name="Findley K."/>
            <person name="Foster B."/>
            <person name="Gaskell J."/>
            <person name="Glotzer D."/>
            <person name="Gorecki P."/>
            <person name="Heitman J."/>
            <person name="Hesse C."/>
            <person name="Hori C."/>
            <person name="Igarashi K."/>
            <person name="Jurgens J.A."/>
            <person name="Kallen N."/>
            <person name="Kersten P."/>
            <person name="Kohler A."/>
            <person name="Kuees U."/>
            <person name="Kumar T.K.A."/>
            <person name="Kuo A."/>
            <person name="LaButti K."/>
            <person name="Larrondo L.F."/>
            <person name="Lindquist E."/>
            <person name="Ling A."/>
            <person name="Lombard V."/>
            <person name="Lucas S."/>
            <person name="Lundell T."/>
            <person name="Martin R."/>
            <person name="McLaughlin D.J."/>
            <person name="Morgenstern I."/>
            <person name="Morin E."/>
            <person name="Murat C."/>
            <person name="Nagy L.G."/>
            <person name="Nolan M."/>
            <person name="Ohm R.A."/>
            <person name="Patyshakuliyeva A."/>
            <person name="Rokas A."/>
            <person name="Ruiz-Duenas F.J."/>
            <person name="Sabat G."/>
            <person name="Salamov A."/>
            <person name="Samejima M."/>
            <person name="Schmutz J."/>
            <person name="Slot J.C."/>
            <person name="St John F."/>
            <person name="Stenlid J."/>
            <person name="Sun H."/>
            <person name="Sun S."/>
            <person name="Syed K."/>
            <person name="Tsang A."/>
            <person name="Wiebenga A."/>
            <person name="Young D."/>
            <person name="Pisabarro A."/>
            <person name="Eastwood D.C."/>
            <person name="Martin F."/>
            <person name="Cullen D."/>
            <person name="Grigoriev I.V."/>
            <person name="Hibbett D.S."/>
        </authorList>
    </citation>
    <scope>NUCLEOTIDE SEQUENCE [LARGE SCALE GENOMIC DNA]</scope>
    <source>
        <strain evidence="9">TFB10046</strain>
    </source>
</reference>
<dbReference type="PROSITE" id="PS00107">
    <property type="entry name" value="PROTEIN_KINASE_ATP"/>
    <property type="match status" value="1"/>
</dbReference>
<dbReference type="EMBL" id="JH687859">
    <property type="protein sequence ID" value="EJD36555.1"/>
    <property type="molecule type" value="Genomic_DNA"/>
</dbReference>
<evidence type="ECO:0000313" key="8">
    <source>
        <dbReference type="EMBL" id="EJD36555.1"/>
    </source>
</evidence>
<dbReference type="Gene3D" id="1.10.510.10">
    <property type="entry name" value="Transferase(Phosphotransferase) domain 1"/>
    <property type="match status" value="1"/>
</dbReference>
<feature type="compositionally biased region" description="Basic and acidic residues" evidence="6">
    <location>
        <begin position="290"/>
        <end position="303"/>
    </location>
</feature>
<evidence type="ECO:0000256" key="4">
    <source>
        <dbReference type="ARBA" id="ARBA00022840"/>
    </source>
</evidence>
<feature type="compositionally biased region" description="Polar residues" evidence="6">
    <location>
        <begin position="523"/>
        <end position="543"/>
    </location>
</feature>
<evidence type="ECO:0000259" key="7">
    <source>
        <dbReference type="PROSITE" id="PS50011"/>
    </source>
</evidence>
<dbReference type="Pfam" id="PF07714">
    <property type="entry name" value="PK_Tyr_Ser-Thr"/>
    <property type="match status" value="1"/>
</dbReference>
<keyword evidence="3 8" id="KW-0418">Kinase</keyword>
<dbReference type="GO" id="GO:0005524">
    <property type="term" value="F:ATP binding"/>
    <property type="evidence" value="ECO:0007669"/>
    <property type="project" value="UniProtKB-UniRule"/>
</dbReference>
<organism evidence="8 9">
    <name type="scientific">Auricularia subglabra (strain TFB-10046 / SS5)</name>
    <name type="common">White-rot fungus</name>
    <name type="synonym">Auricularia delicata (strain TFB10046)</name>
    <dbReference type="NCBI Taxonomy" id="717982"/>
    <lineage>
        <taxon>Eukaryota</taxon>
        <taxon>Fungi</taxon>
        <taxon>Dikarya</taxon>
        <taxon>Basidiomycota</taxon>
        <taxon>Agaricomycotina</taxon>
        <taxon>Agaricomycetes</taxon>
        <taxon>Auriculariales</taxon>
        <taxon>Auriculariaceae</taxon>
        <taxon>Auricularia</taxon>
    </lineage>
</organism>
<dbReference type="KEGG" id="adl:AURDEDRAFT_188372"/>
<dbReference type="AlphaFoldDB" id="J0LGE5"/>
<evidence type="ECO:0000256" key="3">
    <source>
        <dbReference type="ARBA" id="ARBA00022777"/>
    </source>
</evidence>
<dbReference type="InterPro" id="IPR017441">
    <property type="entry name" value="Protein_kinase_ATP_BS"/>
</dbReference>
<dbReference type="InterPro" id="IPR001245">
    <property type="entry name" value="Ser-Thr/Tyr_kinase_cat_dom"/>
</dbReference>
<dbReference type="PANTHER" id="PTHR44329">
    <property type="entry name" value="SERINE/THREONINE-PROTEIN KINASE TNNI3K-RELATED"/>
    <property type="match status" value="1"/>
</dbReference>
<evidence type="ECO:0000256" key="6">
    <source>
        <dbReference type="SAM" id="MobiDB-lite"/>
    </source>
</evidence>
<keyword evidence="2 5" id="KW-0547">Nucleotide-binding</keyword>
<dbReference type="Proteomes" id="UP000006514">
    <property type="component" value="Unassembled WGS sequence"/>
</dbReference>
<protein>
    <submittedName>
        <fullName evidence="8">Kinase-like protein</fullName>
    </submittedName>
</protein>
<dbReference type="PANTHER" id="PTHR44329:SF288">
    <property type="entry name" value="MITOGEN-ACTIVATED PROTEIN KINASE KINASE KINASE 20"/>
    <property type="match status" value="1"/>
</dbReference>
<feature type="domain" description="Protein kinase" evidence="7">
    <location>
        <begin position="585"/>
        <end position="855"/>
    </location>
</feature>
<feature type="binding site" evidence="5">
    <location>
        <position position="612"/>
    </location>
    <ligand>
        <name>ATP</name>
        <dbReference type="ChEBI" id="CHEBI:30616"/>
    </ligand>
</feature>
<dbReference type="InterPro" id="IPR011009">
    <property type="entry name" value="Kinase-like_dom_sf"/>
</dbReference>
<accession>J0LGE5</accession>
<name>J0LGE5_AURST</name>
<feature type="compositionally biased region" description="Polar residues" evidence="6">
    <location>
        <begin position="497"/>
        <end position="510"/>
    </location>
</feature>
<dbReference type="PROSITE" id="PS50011">
    <property type="entry name" value="PROTEIN_KINASE_DOM"/>
    <property type="match status" value="1"/>
</dbReference>
<keyword evidence="1" id="KW-0808">Transferase</keyword>